<proteinExistence type="predicted"/>
<organism evidence="2 3">
    <name type="scientific">Thalassovita mangrovi</name>
    <dbReference type="NCBI Taxonomy" id="2692236"/>
    <lineage>
        <taxon>Bacteria</taxon>
        <taxon>Pseudomonadati</taxon>
        <taxon>Pseudomonadota</taxon>
        <taxon>Alphaproteobacteria</taxon>
        <taxon>Rhodobacterales</taxon>
        <taxon>Roseobacteraceae</taxon>
        <taxon>Thalassovita</taxon>
    </lineage>
</organism>
<comment type="caution">
    <text evidence="2">The sequence shown here is derived from an EMBL/GenBank/DDBJ whole genome shotgun (WGS) entry which is preliminary data.</text>
</comment>
<name>A0A6L8LK88_9RHOB</name>
<reference evidence="2 3" key="1">
    <citation type="submission" date="2020-01" db="EMBL/GenBank/DDBJ databases">
        <authorList>
            <person name="Chen S."/>
        </authorList>
    </citation>
    <scope>NUCLEOTIDE SEQUENCE [LARGE SCALE GENOMIC DNA]</scope>
    <source>
        <strain evidence="2 3">GS-10</strain>
    </source>
</reference>
<evidence type="ECO:0000313" key="2">
    <source>
        <dbReference type="EMBL" id="MYM56478.1"/>
    </source>
</evidence>
<accession>A0A6L8LK88</accession>
<evidence type="ECO:0008006" key="4">
    <source>
        <dbReference type="Google" id="ProtNLM"/>
    </source>
</evidence>
<gene>
    <name evidence="2" type="ORF">GR167_14265</name>
</gene>
<dbReference type="AlphaFoldDB" id="A0A6L8LK88"/>
<evidence type="ECO:0000256" key="1">
    <source>
        <dbReference type="SAM" id="Phobius"/>
    </source>
</evidence>
<dbReference type="Proteomes" id="UP000479043">
    <property type="component" value="Unassembled WGS sequence"/>
</dbReference>
<dbReference type="RefSeq" id="WP_160974386.1">
    <property type="nucleotide sequence ID" value="NZ_WWEN01000006.1"/>
</dbReference>
<evidence type="ECO:0000313" key="3">
    <source>
        <dbReference type="Proteomes" id="UP000479043"/>
    </source>
</evidence>
<keyword evidence="3" id="KW-1185">Reference proteome</keyword>
<keyword evidence="1" id="KW-0472">Membrane</keyword>
<keyword evidence="1" id="KW-1133">Transmembrane helix</keyword>
<keyword evidence="1" id="KW-0812">Transmembrane</keyword>
<dbReference type="EMBL" id="WWEN01000006">
    <property type="protein sequence ID" value="MYM56478.1"/>
    <property type="molecule type" value="Genomic_DNA"/>
</dbReference>
<sequence length="81" mass="9107">MTGKGKSKAVRQLRRLQIWTRRHIPPGLRLLAGLLLMLAGLFGFLPVFGFWMFPLGVAIAALDVVPICRALHGWWRGRQGD</sequence>
<protein>
    <recommendedName>
        <fullName evidence="4">Transmembrane protein (PGPGW)</fullName>
    </recommendedName>
</protein>
<feature type="transmembrane region" description="Helical" evidence="1">
    <location>
        <begin position="27"/>
        <end position="45"/>
    </location>
</feature>